<evidence type="ECO:0000313" key="3">
    <source>
        <dbReference type="Proteomes" id="UP000481861"/>
    </source>
</evidence>
<dbReference type="PANTHER" id="PTHR37576">
    <property type="entry name" value="DEFECT AT LOW TEMPERATURE PROTEIN 1"/>
    <property type="match status" value="1"/>
</dbReference>
<gene>
    <name evidence="2" type="ORF">BDV95DRAFT_598508</name>
</gene>
<sequence>MYIIFEHFKKYRNPPTTQWTTGFWRRFPWTGILALVSTVAAIILMVYILTQSDGQPINTQRFQPTVILAVSSTLANVALHYALSEALTVAWWVKAVKPGARVKDLHNIWAFGNNLKDVLRSWRSFNLIAMAGVLVALAPMNGPLLQRASVISQRSIVEIKFLTFRGMHFFETGFLYHEHERGMGNFTALFVETPECEGVIVRRRCTLRPGIIEYPFLLVNDTISLDPAGSWTTDRTVALSDARIQQAQGPTIHGGVWFYLDTLFNSSVHQSNAGAVGWNTVVKGTTSFRYLLSGGGLTAYGLSFSDPTHDILSTLREIAFRVALAVQPNHTFSEQHIQVQETRSETVYES</sequence>
<dbReference type="InterPro" id="IPR021514">
    <property type="entry name" value="DUF3176"/>
</dbReference>
<dbReference type="Pfam" id="PF11374">
    <property type="entry name" value="DUF3176"/>
    <property type="match status" value="1"/>
</dbReference>
<dbReference type="EMBL" id="JAADJZ010000025">
    <property type="protein sequence ID" value="KAF2866992.1"/>
    <property type="molecule type" value="Genomic_DNA"/>
</dbReference>
<proteinExistence type="predicted"/>
<keyword evidence="1" id="KW-0812">Transmembrane</keyword>
<dbReference type="Proteomes" id="UP000481861">
    <property type="component" value="Unassembled WGS sequence"/>
</dbReference>
<accession>A0A7C8I393</accession>
<evidence type="ECO:0000256" key="1">
    <source>
        <dbReference type="SAM" id="Phobius"/>
    </source>
</evidence>
<feature type="transmembrane region" description="Helical" evidence="1">
    <location>
        <begin position="29"/>
        <end position="50"/>
    </location>
</feature>
<comment type="caution">
    <text evidence="2">The sequence shown here is derived from an EMBL/GenBank/DDBJ whole genome shotgun (WGS) entry which is preliminary data.</text>
</comment>
<dbReference type="PANTHER" id="PTHR37576:SF2">
    <property type="entry name" value="DEFECT AT LOW TEMPERATURE PROTEIN 1"/>
    <property type="match status" value="1"/>
</dbReference>
<keyword evidence="1" id="KW-1133">Transmembrane helix</keyword>
<dbReference type="AlphaFoldDB" id="A0A7C8I393"/>
<evidence type="ECO:0000313" key="2">
    <source>
        <dbReference type="EMBL" id="KAF2866992.1"/>
    </source>
</evidence>
<organism evidence="2 3">
    <name type="scientific">Massariosphaeria phaeospora</name>
    <dbReference type="NCBI Taxonomy" id="100035"/>
    <lineage>
        <taxon>Eukaryota</taxon>
        <taxon>Fungi</taxon>
        <taxon>Dikarya</taxon>
        <taxon>Ascomycota</taxon>
        <taxon>Pezizomycotina</taxon>
        <taxon>Dothideomycetes</taxon>
        <taxon>Pleosporomycetidae</taxon>
        <taxon>Pleosporales</taxon>
        <taxon>Pleosporales incertae sedis</taxon>
        <taxon>Massariosphaeria</taxon>
    </lineage>
</organism>
<name>A0A7C8I393_9PLEO</name>
<reference evidence="2 3" key="1">
    <citation type="submission" date="2020-01" db="EMBL/GenBank/DDBJ databases">
        <authorList>
            <consortium name="DOE Joint Genome Institute"/>
            <person name="Haridas S."/>
            <person name="Albert R."/>
            <person name="Binder M."/>
            <person name="Bloem J."/>
            <person name="Labutti K."/>
            <person name="Salamov A."/>
            <person name="Andreopoulos B."/>
            <person name="Baker S.E."/>
            <person name="Barry K."/>
            <person name="Bills G."/>
            <person name="Bluhm B.H."/>
            <person name="Cannon C."/>
            <person name="Castanera R."/>
            <person name="Culley D.E."/>
            <person name="Daum C."/>
            <person name="Ezra D."/>
            <person name="Gonzalez J.B."/>
            <person name="Henrissat B."/>
            <person name="Kuo A."/>
            <person name="Liang C."/>
            <person name="Lipzen A."/>
            <person name="Lutzoni F."/>
            <person name="Magnuson J."/>
            <person name="Mondo S."/>
            <person name="Nolan M."/>
            <person name="Ohm R."/>
            <person name="Pangilinan J."/>
            <person name="Park H.-J.H."/>
            <person name="Ramirez L."/>
            <person name="Alfaro M."/>
            <person name="Sun H."/>
            <person name="Tritt A."/>
            <person name="Yoshinaga Y."/>
            <person name="Zwiers L.-H.L."/>
            <person name="Turgeon B.G."/>
            <person name="Goodwin S.B."/>
            <person name="Spatafora J.W."/>
            <person name="Crous P.W."/>
            <person name="Grigoriev I.V."/>
        </authorList>
    </citation>
    <scope>NUCLEOTIDE SEQUENCE [LARGE SCALE GENOMIC DNA]</scope>
    <source>
        <strain evidence="2 3">CBS 611.86</strain>
    </source>
</reference>
<protein>
    <submittedName>
        <fullName evidence="2">Uncharacterized protein</fullName>
    </submittedName>
</protein>
<keyword evidence="1" id="KW-0472">Membrane</keyword>
<dbReference type="OrthoDB" id="5357734at2759"/>
<keyword evidence="3" id="KW-1185">Reference proteome</keyword>